<evidence type="ECO:0000256" key="6">
    <source>
        <dbReference type="ARBA" id="ARBA00023126"/>
    </source>
</evidence>
<dbReference type="InterPro" id="IPR018225">
    <property type="entry name" value="Transaldolase_AS"/>
</dbReference>
<keyword evidence="11" id="KW-1185">Reference proteome</keyword>
<feature type="active site" description="Schiff-base intermediate with substrate" evidence="9">
    <location>
        <position position="89"/>
    </location>
</feature>
<accession>A0A1I1WV98</accession>
<comment type="similarity">
    <text evidence="3 9">Belongs to the transaldolase family. Type 3B subfamily.</text>
</comment>
<organism evidence="10 11">
    <name type="scientific">Nannocystis exedens</name>
    <dbReference type="NCBI Taxonomy" id="54"/>
    <lineage>
        <taxon>Bacteria</taxon>
        <taxon>Pseudomonadati</taxon>
        <taxon>Myxococcota</taxon>
        <taxon>Polyangia</taxon>
        <taxon>Nannocystales</taxon>
        <taxon>Nannocystaceae</taxon>
        <taxon>Nannocystis</taxon>
    </lineage>
</organism>
<dbReference type="HAMAP" id="MF_00494">
    <property type="entry name" value="Transaldolase_3b"/>
    <property type="match status" value="1"/>
</dbReference>
<dbReference type="GO" id="GO:0004801">
    <property type="term" value="F:transaldolase activity"/>
    <property type="evidence" value="ECO:0007669"/>
    <property type="project" value="UniProtKB-UniRule"/>
</dbReference>
<dbReference type="PROSITE" id="PS01054">
    <property type="entry name" value="TRANSALDOLASE_1"/>
    <property type="match status" value="1"/>
</dbReference>
<keyword evidence="6 9" id="KW-0570">Pentose shunt</keyword>
<comment type="pathway">
    <text evidence="2 9">Carbohydrate degradation; pentose phosphate pathway; D-glyceraldehyde 3-phosphate and beta-D-fructose 6-phosphate from D-ribose 5-phosphate and D-xylulose 5-phosphate (non-oxidative stage): step 2/3.</text>
</comment>
<keyword evidence="7 9" id="KW-0704">Schiff base</keyword>
<dbReference type="AlphaFoldDB" id="A0A1I1WV98"/>
<dbReference type="GO" id="GO:0006098">
    <property type="term" value="P:pentose-phosphate shunt"/>
    <property type="evidence" value="ECO:0007669"/>
    <property type="project" value="UniProtKB-UniRule"/>
</dbReference>
<dbReference type="InterPro" id="IPR033919">
    <property type="entry name" value="TSA/FSA_arc/bac"/>
</dbReference>
<evidence type="ECO:0000256" key="1">
    <source>
        <dbReference type="ARBA" id="ARBA00004496"/>
    </source>
</evidence>
<comment type="catalytic activity">
    <reaction evidence="8 9">
        <text>D-sedoheptulose 7-phosphate + D-glyceraldehyde 3-phosphate = D-erythrose 4-phosphate + beta-D-fructose 6-phosphate</text>
        <dbReference type="Rhea" id="RHEA:17053"/>
        <dbReference type="ChEBI" id="CHEBI:16897"/>
        <dbReference type="ChEBI" id="CHEBI:57483"/>
        <dbReference type="ChEBI" id="CHEBI:57634"/>
        <dbReference type="ChEBI" id="CHEBI:59776"/>
        <dbReference type="EC" id="2.2.1.2"/>
    </reaction>
</comment>
<dbReference type="InterPro" id="IPR013785">
    <property type="entry name" value="Aldolase_TIM"/>
</dbReference>
<sequence>MCYGAPVKLFIDTADVKEIREAAAMGLLDGVTTNPSLVAATGRDMRSVLQEICSIVDGPVSGEVLATTYKEIIDEAHDLAAIAPNIVVKVPLIEDGLRAVKTLTGEGIKTNVTLCFSPIQAVLAAKAGATYISPFVGRLDDVGHEGMELVAQIVEAYANYGYKTEVLVASVRSPLHVLETIRIGAHVATLPFKVIHQLVKHPLTDVGLARFLADAAKIPPAAKKS</sequence>
<evidence type="ECO:0000256" key="9">
    <source>
        <dbReference type="HAMAP-Rule" id="MF_00494"/>
    </source>
</evidence>
<dbReference type="InterPro" id="IPR022999">
    <property type="entry name" value="Transaldolase_3B"/>
</dbReference>
<dbReference type="GO" id="GO:0005975">
    <property type="term" value="P:carbohydrate metabolic process"/>
    <property type="evidence" value="ECO:0007669"/>
    <property type="project" value="InterPro"/>
</dbReference>
<evidence type="ECO:0000256" key="4">
    <source>
        <dbReference type="ARBA" id="ARBA00022490"/>
    </source>
</evidence>
<keyword evidence="5 9" id="KW-0808">Transferase</keyword>
<proteinExistence type="inferred from homology"/>
<dbReference type="EC" id="2.2.1.2" evidence="9"/>
<dbReference type="PANTHER" id="PTHR10683:SF40">
    <property type="entry name" value="FRUCTOSE-6-PHOSPHATE ALDOLASE 1-RELATED"/>
    <property type="match status" value="1"/>
</dbReference>
<dbReference type="Pfam" id="PF00923">
    <property type="entry name" value="TAL_FSA"/>
    <property type="match status" value="1"/>
</dbReference>
<reference evidence="11" key="1">
    <citation type="submission" date="2016-10" db="EMBL/GenBank/DDBJ databases">
        <authorList>
            <person name="Varghese N."/>
            <person name="Submissions S."/>
        </authorList>
    </citation>
    <scope>NUCLEOTIDE SEQUENCE [LARGE SCALE GENOMIC DNA]</scope>
    <source>
        <strain evidence="11">ATCC 25963</strain>
    </source>
</reference>
<evidence type="ECO:0000256" key="5">
    <source>
        <dbReference type="ARBA" id="ARBA00022679"/>
    </source>
</evidence>
<dbReference type="STRING" id="54.SAMN02745121_02550"/>
<dbReference type="InterPro" id="IPR001585">
    <property type="entry name" value="TAL/FSA"/>
</dbReference>
<dbReference type="PANTHER" id="PTHR10683">
    <property type="entry name" value="TRANSALDOLASE"/>
    <property type="match status" value="1"/>
</dbReference>
<gene>
    <name evidence="9" type="primary">tal</name>
    <name evidence="10" type="ORF">SAMN02745121_02550</name>
</gene>
<keyword evidence="4 9" id="KW-0963">Cytoplasm</keyword>
<dbReference type="NCBIfam" id="TIGR00875">
    <property type="entry name" value="fsa_talC_mipB"/>
    <property type="match status" value="1"/>
</dbReference>
<dbReference type="Proteomes" id="UP000199400">
    <property type="component" value="Unassembled WGS sequence"/>
</dbReference>
<dbReference type="GO" id="GO:0016832">
    <property type="term" value="F:aldehyde-lyase activity"/>
    <property type="evidence" value="ECO:0007669"/>
    <property type="project" value="InterPro"/>
</dbReference>
<dbReference type="CDD" id="cd00956">
    <property type="entry name" value="Transaldolase_FSA"/>
    <property type="match status" value="1"/>
</dbReference>
<dbReference type="InterPro" id="IPR004731">
    <property type="entry name" value="Transaldolase_3B/F6P_aldolase"/>
</dbReference>
<dbReference type="Gene3D" id="3.20.20.70">
    <property type="entry name" value="Aldolase class I"/>
    <property type="match status" value="1"/>
</dbReference>
<dbReference type="GO" id="GO:0005737">
    <property type="term" value="C:cytoplasm"/>
    <property type="evidence" value="ECO:0007669"/>
    <property type="project" value="UniProtKB-SubCell"/>
</dbReference>
<name>A0A1I1WV98_9BACT</name>
<evidence type="ECO:0000256" key="8">
    <source>
        <dbReference type="ARBA" id="ARBA00048810"/>
    </source>
</evidence>
<dbReference type="GO" id="GO:0042182">
    <property type="term" value="P:ketone catabolic process"/>
    <property type="evidence" value="ECO:0007669"/>
    <property type="project" value="UniProtKB-ARBA"/>
</dbReference>
<dbReference type="SUPFAM" id="SSF51569">
    <property type="entry name" value="Aldolase"/>
    <property type="match status" value="1"/>
</dbReference>
<evidence type="ECO:0000256" key="2">
    <source>
        <dbReference type="ARBA" id="ARBA00004857"/>
    </source>
</evidence>
<dbReference type="UniPathway" id="UPA00115">
    <property type="reaction ID" value="UER00414"/>
</dbReference>
<evidence type="ECO:0000313" key="11">
    <source>
        <dbReference type="Proteomes" id="UP000199400"/>
    </source>
</evidence>
<protein>
    <recommendedName>
        <fullName evidence="9">Probable transaldolase</fullName>
        <ecNumber evidence="9">2.2.1.2</ecNumber>
    </recommendedName>
</protein>
<comment type="function">
    <text evidence="9">Transaldolase is important for the balance of metabolites in the pentose-phosphate pathway.</text>
</comment>
<evidence type="ECO:0000256" key="7">
    <source>
        <dbReference type="ARBA" id="ARBA00023270"/>
    </source>
</evidence>
<dbReference type="FunFam" id="3.20.20.70:FF:000018">
    <property type="entry name" value="Probable transaldolase"/>
    <property type="match status" value="1"/>
</dbReference>
<evidence type="ECO:0000256" key="3">
    <source>
        <dbReference type="ARBA" id="ARBA00005740"/>
    </source>
</evidence>
<evidence type="ECO:0000313" key="10">
    <source>
        <dbReference type="EMBL" id="SFD98941.1"/>
    </source>
</evidence>
<comment type="subcellular location">
    <subcellularLocation>
        <location evidence="1 9">Cytoplasm</location>
    </subcellularLocation>
</comment>
<dbReference type="EMBL" id="FOMX01000007">
    <property type="protein sequence ID" value="SFD98941.1"/>
    <property type="molecule type" value="Genomic_DNA"/>
</dbReference>